<gene>
    <name evidence="1" type="ORF">Ahy_B10g100288</name>
</gene>
<dbReference type="InterPro" id="IPR044649">
    <property type="entry name" value="MPBQ/MSBQ_MT"/>
</dbReference>
<organism evidence="1 2">
    <name type="scientific">Arachis hypogaea</name>
    <name type="common">Peanut</name>
    <dbReference type="NCBI Taxonomy" id="3818"/>
    <lineage>
        <taxon>Eukaryota</taxon>
        <taxon>Viridiplantae</taxon>
        <taxon>Streptophyta</taxon>
        <taxon>Embryophyta</taxon>
        <taxon>Tracheophyta</taxon>
        <taxon>Spermatophyta</taxon>
        <taxon>Magnoliopsida</taxon>
        <taxon>eudicotyledons</taxon>
        <taxon>Gunneridae</taxon>
        <taxon>Pentapetalae</taxon>
        <taxon>rosids</taxon>
        <taxon>fabids</taxon>
        <taxon>Fabales</taxon>
        <taxon>Fabaceae</taxon>
        <taxon>Papilionoideae</taxon>
        <taxon>50 kb inversion clade</taxon>
        <taxon>dalbergioids sensu lato</taxon>
        <taxon>Dalbergieae</taxon>
        <taxon>Pterocarpus clade</taxon>
        <taxon>Arachis</taxon>
    </lineage>
</organism>
<dbReference type="GO" id="GO:0051741">
    <property type="term" value="F:2-methyl-6-phytyl-1,4-benzoquinone methyltransferase activity"/>
    <property type="evidence" value="ECO:0007669"/>
    <property type="project" value="InterPro"/>
</dbReference>
<protein>
    <recommendedName>
        <fullName evidence="3">MPBQ/MBSQ family SAM-binding methyltransferase profile domain-containing protein</fullName>
    </recommendedName>
</protein>
<sequence>MVRRLWFISPLAVVSSSSYSPSKQLLRRDNFQSSQHALLVPKEEDYIEWFKNAGFKDVKLKRIGLKWYCGVRRHGLIMGCSVIDVKPFYGDFSLKVF</sequence>
<comment type="caution">
    <text evidence="1">The sequence shown here is derived from an EMBL/GenBank/DDBJ whole genome shotgun (WGS) entry which is preliminary data.</text>
</comment>
<accession>A0A444WW72</accession>
<dbReference type="EMBL" id="SDMP01000020">
    <property type="protein sequence ID" value="RYQ81661.1"/>
    <property type="molecule type" value="Genomic_DNA"/>
</dbReference>
<dbReference type="Proteomes" id="UP000289738">
    <property type="component" value="Chromosome B10"/>
</dbReference>
<dbReference type="STRING" id="3818.A0A444WW72"/>
<proteinExistence type="predicted"/>
<reference evidence="1 2" key="1">
    <citation type="submission" date="2019-01" db="EMBL/GenBank/DDBJ databases">
        <title>Sequencing of cultivated peanut Arachis hypogaea provides insights into genome evolution and oil improvement.</title>
        <authorList>
            <person name="Chen X."/>
        </authorList>
    </citation>
    <scope>NUCLEOTIDE SEQUENCE [LARGE SCALE GENOMIC DNA]</scope>
    <source>
        <strain evidence="2">cv. Fuhuasheng</strain>
        <tissue evidence="1">Leaves</tissue>
    </source>
</reference>
<keyword evidence="2" id="KW-1185">Reference proteome</keyword>
<name>A0A444WW72_ARAHY</name>
<dbReference type="AlphaFoldDB" id="A0A444WW72"/>
<dbReference type="PANTHER" id="PTHR44516:SF11">
    <property type="entry name" value="2-METHYL-6-PHYTYL-1,4-HYDROQUINONE METHYLTRANSFERASE 2, CHLOROPLASTIC"/>
    <property type="match status" value="1"/>
</dbReference>
<evidence type="ECO:0000313" key="1">
    <source>
        <dbReference type="EMBL" id="RYQ81661.1"/>
    </source>
</evidence>
<evidence type="ECO:0008006" key="3">
    <source>
        <dbReference type="Google" id="ProtNLM"/>
    </source>
</evidence>
<evidence type="ECO:0000313" key="2">
    <source>
        <dbReference type="Proteomes" id="UP000289738"/>
    </source>
</evidence>
<dbReference type="PANTHER" id="PTHR44516">
    <property type="entry name" value="2-METHYL-6-PHYTYL-1,4-HYDROQUINONE METHYLTRANSFERASE, CHLOROPLASTIC"/>
    <property type="match status" value="1"/>
</dbReference>